<evidence type="ECO:0000313" key="10">
    <source>
        <dbReference type="EMBL" id="OQR72506.1"/>
    </source>
</evidence>
<dbReference type="GO" id="GO:0003723">
    <property type="term" value="F:RNA binding"/>
    <property type="evidence" value="ECO:0007669"/>
    <property type="project" value="UniProtKB-KW"/>
</dbReference>
<dbReference type="SUPFAM" id="SSF88802">
    <property type="entry name" value="Pre-PUA domain"/>
    <property type="match status" value="1"/>
</dbReference>
<sequence>MRPLTNDETKALLEKVDKFIGGSAKLLIDREDGIYCFRIQKDRVFYISERVLKAACNIPREQLLMMGVCFGKFTKSGKFRLHVTALDQIAPYAKGKLWLKPNAEQQFLYGHNILKSGVSRISENVDRYQGVVVYNMADLPIGFGVAAKATIECRNADPMTIVVFHQADIGEYLRCEDTLL</sequence>
<evidence type="ECO:0000259" key="9">
    <source>
        <dbReference type="SMART" id="SM00359"/>
    </source>
</evidence>
<evidence type="ECO:0000256" key="8">
    <source>
        <dbReference type="PIRNR" id="PIRNR017190"/>
    </source>
</evidence>
<evidence type="ECO:0000256" key="4">
    <source>
        <dbReference type="ARBA" id="ARBA00018162"/>
    </source>
</evidence>
<dbReference type="GO" id="GO:0005730">
    <property type="term" value="C:nucleolus"/>
    <property type="evidence" value="ECO:0007669"/>
    <property type="project" value="UniProtKB-SubCell"/>
</dbReference>
<dbReference type="Gene3D" id="2.30.130.10">
    <property type="entry name" value="PUA domain"/>
    <property type="match status" value="1"/>
</dbReference>
<comment type="similarity">
    <text evidence="3 8">Belongs to the NIP7 family.</text>
</comment>
<evidence type="ECO:0000256" key="5">
    <source>
        <dbReference type="ARBA" id="ARBA00022517"/>
    </source>
</evidence>
<keyword evidence="6 8" id="KW-0694">RNA-binding</keyword>
<dbReference type="Proteomes" id="UP000192247">
    <property type="component" value="Unassembled WGS sequence"/>
</dbReference>
<evidence type="ECO:0000256" key="3">
    <source>
        <dbReference type="ARBA" id="ARBA00009895"/>
    </source>
</evidence>
<keyword evidence="5 8" id="KW-0690">Ribosome biogenesis</keyword>
<proteinExistence type="inferred from homology"/>
<dbReference type="GO" id="GO:0042255">
    <property type="term" value="P:ribosome assembly"/>
    <property type="evidence" value="ECO:0007669"/>
    <property type="project" value="InterPro"/>
</dbReference>
<dbReference type="InterPro" id="IPR005155">
    <property type="entry name" value="UPF0113_PUA"/>
</dbReference>
<dbReference type="InterPro" id="IPR055359">
    <property type="entry name" value="Nip7_N_euk"/>
</dbReference>
<evidence type="ECO:0000256" key="6">
    <source>
        <dbReference type="ARBA" id="ARBA00022884"/>
    </source>
</evidence>
<evidence type="ECO:0000313" key="11">
    <source>
        <dbReference type="Proteomes" id="UP000192247"/>
    </source>
</evidence>
<dbReference type="CDD" id="cd21146">
    <property type="entry name" value="Nip7_N_euk"/>
    <property type="match status" value="1"/>
</dbReference>
<feature type="domain" description="PUA" evidence="9">
    <location>
        <begin position="95"/>
        <end position="170"/>
    </location>
</feature>
<evidence type="ECO:0000256" key="2">
    <source>
        <dbReference type="ARBA" id="ARBA00004604"/>
    </source>
</evidence>
<dbReference type="Pfam" id="PF03657">
    <property type="entry name" value="UPF0113"/>
    <property type="match status" value="1"/>
</dbReference>
<dbReference type="InterPro" id="IPR016686">
    <property type="entry name" value="Ribosomal_synth_fac_NIP7"/>
</dbReference>
<dbReference type="InterPro" id="IPR015947">
    <property type="entry name" value="PUA-like_sf"/>
</dbReference>
<dbReference type="InParanoid" id="A0A1V9XGF2"/>
<name>A0A1V9XGF2_9ACAR</name>
<dbReference type="PANTHER" id="PTHR23415">
    <property type="entry name" value="CYCLIN-DEPENDENT KINASES REGULATORY SUBUNIT/60S RIBOSOME SUBUNIT BIOGENESIS PROTEIN NIP7"/>
    <property type="match status" value="1"/>
</dbReference>
<dbReference type="STRING" id="418985.A0A1V9XGF2"/>
<accession>A0A1V9XGF2</accession>
<gene>
    <name evidence="10" type="ORF">BIW11_10341</name>
</gene>
<dbReference type="Gene3D" id="3.10.450.220">
    <property type="match status" value="1"/>
</dbReference>
<dbReference type="FunCoup" id="A0A1V9XGF2">
    <property type="interactions" value="1162"/>
</dbReference>
<dbReference type="FunFam" id="3.10.450.220:FF:000001">
    <property type="entry name" value="60S ribosome subunit biogenesis protein NIP7 homolog"/>
    <property type="match status" value="1"/>
</dbReference>
<comment type="function">
    <text evidence="1 8">Required for proper 34S pre-rRNA processing and 60S ribosome subunit assembly.</text>
</comment>
<dbReference type="OrthoDB" id="27490at2759"/>
<dbReference type="Pfam" id="PF17833">
    <property type="entry name" value="pre-PUA_NIP7"/>
    <property type="match status" value="1"/>
</dbReference>
<keyword evidence="7 8" id="KW-0539">Nucleus</keyword>
<dbReference type="SUPFAM" id="SSF88697">
    <property type="entry name" value="PUA domain-like"/>
    <property type="match status" value="1"/>
</dbReference>
<dbReference type="PROSITE" id="PS50890">
    <property type="entry name" value="PUA"/>
    <property type="match status" value="1"/>
</dbReference>
<comment type="subcellular location">
    <subcellularLocation>
        <location evidence="2">Nucleus</location>
        <location evidence="2">Nucleolus</location>
    </subcellularLocation>
</comment>
<comment type="subunit">
    <text evidence="8">Interacts with pre-ribosome complex.</text>
</comment>
<organism evidence="10 11">
    <name type="scientific">Tropilaelaps mercedesae</name>
    <dbReference type="NCBI Taxonomy" id="418985"/>
    <lineage>
        <taxon>Eukaryota</taxon>
        <taxon>Metazoa</taxon>
        <taxon>Ecdysozoa</taxon>
        <taxon>Arthropoda</taxon>
        <taxon>Chelicerata</taxon>
        <taxon>Arachnida</taxon>
        <taxon>Acari</taxon>
        <taxon>Parasitiformes</taxon>
        <taxon>Mesostigmata</taxon>
        <taxon>Gamasina</taxon>
        <taxon>Dermanyssoidea</taxon>
        <taxon>Laelapidae</taxon>
        <taxon>Tropilaelaps</taxon>
    </lineage>
</organism>
<evidence type="ECO:0000256" key="7">
    <source>
        <dbReference type="ARBA" id="ARBA00023242"/>
    </source>
</evidence>
<comment type="caution">
    <text evidence="10">The sequence shown here is derived from an EMBL/GenBank/DDBJ whole genome shotgun (WGS) entry which is preliminary data.</text>
</comment>
<dbReference type="PIRSF" id="PIRSF017190">
    <property type="entry name" value="Rbsml_synth_fac_NIP7"/>
    <property type="match status" value="1"/>
</dbReference>
<dbReference type="InterPro" id="IPR040598">
    <property type="entry name" value="NIP7_N"/>
</dbReference>
<dbReference type="FunFam" id="2.30.130.10:FF:000002">
    <property type="entry name" value="60S ribosome subunit biogenesis protein NIP7 homolog"/>
    <property type="match status" value="1"/>
</dbReference>
<dbReference type="EMBL" id="MNPL01011631">
    <property type="protein sequence ID" value="OQR72506.1"/>
    <property type="molecule type" value="Genomic_DNA"/>
</dbReference>
<reference evidence="10 11" key="1">
    <citation type="journal article" date="2017" name="Gigascience">
        <title>Draft genome of the honey bee ectoparasitic mite, Tropilaelaps mercedesae, is shaped by the parasitic life history.</title>
        <authorList>
            <person name="Dong X."/>
            <person name="Armstrong S.D."/>
            <person name="Xia D."/>
            <person name="Makepeace B.L."/>
            <person name="Darby A.C."/>
            <person name="Kadowaki T."/>
        </authorList>
    </citation>
    <scope>NUCLEOTIDE SEQUENCE [LARGE SCALE GENOMIC DNA]</scope>
    <source>
        <strain evidence="10">Wuxi-XJTLU</strain>
    </source>
</reference>
<dbReference type="InterPro" id="IPR002478">
    <property type="entry name" value="PUA"/>
</dbReference>
<protein>
    <recommendedName>
        <fullName evidence="4 8">60S ribosome subunit biogenesis protein NIP7 homolog</fullName>
    </recommendedName>
</protein>
<evidence type="ECO:0000256" key="1">
    <source>
        <dbReference type="ARBA" id="ARBA00004087"/>
    </source>
</evidence>
<dbReference type="SMART" id="SM00359">
    <property type="entry name" value="PUA"/>
    <property type="match status" value="1"/>
</dbReference>
<dbReference type="CDD" id="cd21151">
    <property type="entry name" value="PUA_Nip7-like"/>
    <property type="match status" value="1"/>
</dbReference>
<dbReference type="AlphaFoldDB" id="A0A1V9XGF2"/>
<dbReference type="InterPro" id="IPR036974">
    <property type="entry name" value="PUA_sf"/>
</dbReference>
<keyword evidence="11" id="KW-1185">Reference proteome</keyword>